<dbReference type="AlphaFoldDB" id="A0A919ST41"/>
<keyword evidence="3" id="KW-1185">Reference proteome</keyword>
<name>A0A919ST41_9ACTN</name>
<evidence type="ECO:0000313" key="3">
    <source>
        <dbReference type="Proteomes" id="UP000681340"/>
    </source>
</evidence>
<comment type="caution">
    <text evidence="2">The sequence shown here is derived from an EMBL/GenBank/DDBJ whole genome shotgun (WGS) entry which is preliminary data.</text>
</comment>
<reference evidence="2" key="1">
    <citation type="submission" date="2021-03" db="EMBL/GenBank/DDBJ databases">
        <title>Whole genome shotgun sequence of Actinoplanes auranticolor NBRC 12245.</title>
        <authorList>
            <person name="Komaki H."/>
            <person name="Tamura T."/>
        </authorList>
    </citation>
    <scope>NUCLEOTIDE SEQUENCE</scope>
    <source>
        <strain evidence="2">NBRC 12245</strain>
    </source>
</reference>
<accession>A0A919ST41</accession>
<proteinExistence type="predicted"/>
<sequence length="98" mass="10112">MRRVALFATGVILIALSAIFIAAGLEKADQVASTVGALAGVAGCGFSVWAWLSESARSPSTRTPSSDTAPTAVRPQVDAARAQGIQIGDGNTQHNRFE</sequence>
<keyword evidence="1" id="KW-0472">Membrane</keyword>
<keyword evidence="1" id="KW-0812">Transmembrane</keyword>
<feature type="transmembrane region" description="Helical" evidence="1">
    <location>
        <begin position="34"/>
        <end position="52"/>
    </location>
</feature>
<dbReference type="EMBL" id="BOQL01000066">
    <property type="protein sequence ID" value="GIM77076.1"/>
    <property type="molecule type" value="Genomic_DNA"/>
</dbReference>
<protein>
    <submittedName>
        <fullName evidence="2">Uncharacterized protein</fullName>
    </submittedName>
</protein>
<keyword evidence="1" id="KW-1133">Transmembrane helix</keyword>
<dbReference type="Proteomes" id="UP000681340">
    <property type="component" value="Unassembled WGS sequence"/>
</dbReference>
<gene>
    <name evidence="2" type="ORF">Aau02nite_74050</name>
</gene>
<organism evidence="2 3">
    <name type="scientific">Actinoplanes auranticolor</name>
    <dbReference type="NCBI Taxonomy" id="47988"/>
    <lineage>
        <taxon>Bacteria</taxon>
        <taxon>Bacillati</taxon>
        <taxon>Actinomycetota</taxon>
        <taxon>Actinomycetes</taxon>
        <taxon>Micromonosporales</taxon>
        <taxon>Micromonosporaceae</taxon>
        <taxon>Actinoplanes</taxon>
    </lineage>
</organism>
<evidence type="ECO:0000256" key="1">
    <source>
        <dbReference type="SAM" id="Phobius"/>
    </source>
</evidence>
<evidence type="ECO:0000313" key="2">
    <source>
        <dbReference type="EMBL" id="GIM77076.1"/>
    </source>
</evidence>